<comment type="subcellular location">
    <subcellularLocation>
        <location evidence="1 12">Cytoplasm</location>
    </subcellularLocation>
</comment>
<evidence type="ECO:0000313" key="15">
    <source>
        <dbReference type="EMBL" id="STY23343.1"/>
    </source>
</evidence>
<dbReference type="AlphaFoldDB" id="A0A378L954"/>
<feature type="binding site" evidence="12">
    <location>
        <position position="238"/>
    </location>
    <ligand>
        <name>Zn(2+)</name>
        <dbReference type="ChEBI" id="CHEBI:29105"/>
    </ligand>
</feature>
<dbReference type="GO" id="GO:0006423">
    <property type="term" value="P:cysteinyl-tRNA aminoacylation"/>
    <property type="evidence" value="ECO:0007669"/>
    <property type="project" value="UniProtKB-UniRule"/>
</dbReference>
<dbReference type="RefSeq" id="WP_058475793.1">
    <property type="nucleotide sequence ID" value="NZ_CAAAIO010000002.1"/>
</dbReference>
<dbReference type="CDD" id="cd00672">
    <property type="entry name" value="CysRS_core"/>
    <property type="match status" value="1"/>
</dbReference>
<dbReference type="STRING" id="460.Lstg_0196"/>
<dbReference type="GO" id="GO:0005524">
    <property type="term" value="F:ATP binding"/>
    <property type="evidence" value="ECO:0007669"/>
    <property type="project" value="UniProtKB-UniRule"/>
</dbReference>
<feature type="binding site" evidence="12">
    <location>
        <position position="269"/>
    </location>
    <ligand>
        <name>ATP</name>
        <dbReference type="ChEBI" id="CHEBI:30616"/>
    </ligand>
</feature>
<dbReference type="Gene3D" id="1.20.120.1910">
    <property type="entry name" value="Cysteine-tRNA ligase, C-terminal anti-codon recognition domain"/>
    <property type="match status" value="1"/>
</dbReference>
<keyword evidence="5 12" id="KW-0436">Ligase</keyword>
<proteinExistence type="inferred from homology"/>
<feature type="short sequence motif" description="'KMSKS' region" evidence="12">
    <location>
        <begin position="266"/>
        <end position="270"/>
    </location>
</feature>
<accession>A0A378L954</accession>
<feature type="binding site" evidence="12">
    <location>
        <position position="234"/>
    </location>
    <ligand>
        <name>Zn(2+)</name>
        <dbReference type="ChEBI" id="CHEBI:29105"/>
    </ligand>
</feature>
<dbReference type="HAMAP" id="MF_00041">
    <property type="entry name" value="Cys_tRNA_synth"/>
    <property type="match status" value="1"/>
</dbReference>
<dbReference type="Proteomes" id="UP000054820">
    <property type="component" value="Unassembled WGS sequence"/>
</dbReference>
<evidence type="ECO:0000256" key="7">
    <source>
        <dbReference type="ARBA" id="ARBA00022741"/>
    </source>
</evidence>
<evidence type="ECO:0000259" key="13">
    <source>
        <dbReference type="SMART" id="SM00840"/>
    </source>
</evidence>
<comment type="catalytic activity">
    <reaction evidence="12">
        <text>tRNA(Cys) + L-cysteine + ATP = L-cysteinyl-tRNA(Cys) + AMP + diphosphate</text>
        <dbReference type="Rhea" id="RHEA:17773"/>
        <dbReference type="Rhea" id="RHEA-COMP:9661"/>
        <dbReference type="Rhea" id="RHEA-COMP:9679"/>
        <dbReference type="ChEBI" id="CHEBI:30616"/>
        <dbReference type="ChEBI" id="CHEBI:33019"/>
        <dbReference type="ChEBI" id="CHEBI:35235"/>
        <dbReference type="ChEBI" id="CHEBI:78442"/>
        <dbReference type="ChEBI" id="CHEBI:78517"/>
        <dbReference type="ChEBI" id="CHEBI:456215"/>
        <dbReference type="EC" id="6.1.1.16"/>
    </reaction>
</comment>
<evidence type="ECO:0000256" key="10">
    <source>
        <dbReference type="ARBA" id="ARBA00022917"/>
    </source>
</evidence>
<reference evidence="15 17" key="2">
    <citation type="submission" date="2018-06" db="EMBL/GenBank/DDBJ databases">
        <authorList>
            <consortium name="Pathogen Informatics"/>
            <person name="Doyle S."/>
        </authorList>
    </citation>
    <scope>NUCLEOTIDE SEQUENCE [LARGE SCALE GENOMIC DNA]</scope>
    <source>
        <strain evidence="15 17">NCTC11991</strain>
    </source>
</reference>
<evidence type="ECO:0000256" key="11">
    <source>
        <dbReference type="ARBA" id="ARBA00023146"/>
    </source>
</evidence>
<name>A0A378L954_9GAMM</name>
<gene>
    <name evidence="12 15" type="primary">cysS</name>
    <name evidence="14" type="ORF">Lstg_0196</name>
    <name evidence="15" type="ORF">NCTC11991_01951</name>
</gene>
<dbReference type="SUPFAM" id="SSF52374">
    <property type="entry name" value="Nucleotidylyl transferase"/>
    <property type="match status" value="1"/>
</dbReference>
<dbReference type="GO" id="GO:0005829">
    <property type="term" value="C:cytosol"/>
    <property type="evidence" value="ECO:0007669"/>
    <property type="project" value="TreeGrafter"/>
</dbReference>
<dbReference type="EMBL" id="LNYZ01000001">
    <property type="protein sequence ID" value="KTD80969.1"/>
    <property type="molecule type" value="Genomic_DNA"/>
</dbReference>
<dbReference type="Gene3D" id="3.40.50.620">
    <property type="entry name" value="HUPs"/>
    <property type="match status" value="1"/>
</dbReference>
<feature type="domain" description="Cysteinyl-tRNA synthetase class Ia DALR" evidence="13">
    <location>
        <begin position="341"/>
        <end position="396"/>
    </location>
</feature>
<dbReference type="InterPro" id="IPR009080">
    <property type="entry name" value="tRNAsynth_Ia_anticodon-bd"/>
</dbReference>
<keyword evidence="10 12" id="KW-0648">Protein biosynthesis</keyword>
<keyword evidence="11 12" id="KW-0030">Aminoacyl-tRNA synthetase</keyword>
<evidence type="ECO:0000256" key="5">
    <source>
        <dbReference type="ARBA" id="ARBA00022598"/>
    </source>
</evidence>
<keyword evidence="16" id="KW-1185">Reference proteome</keyword>
<dbReference type="Pfam" id="PF23493">
    <property type="entry name" value="CysS_C"/>
    <property type="match status" value="1"/>
</dbReference>
<dbReference type="PANTHER" id="PTHR10890:SF3">
    <property type="entry name" value="CYSTEINE--TRNA LIGASE, CYTOPLASMIC"/>
    <property type="match status" value="1"/>
</dbReference>
<dbReference type="FunFam" id="3.40.50.620:FF:000009">
    <property type="entry name" value="Cysteine--tRNA ligase"/>
    <property type="match status" value="1"/>
</dbReference>
<protein>
    <recommendedName>
        <fullName evidence="12">Cysteine--tRNA ligase</fullName>
        <ecNumber evidence="12">6.1.1.16</ecNumber>
    </recommendedName>
    <alternativeName>
        <fullName evidence="12">Cysteinyl-tRNA synthetase</fullName>
        <shortName evidence="12">CysRS</shortName>
    </alternativeName>
</protein>
<evidence type="ECO:0000256" key="6">
    <source>
        <dbReference type="ARBA" id="ARBA00022723"/>
    </source>
</evidence>
<dbReference type="EC" id="6.1.1.16" evidence="12"/>
<feature type="short sequence motif" description="'HIGH' region" evidence="12">
    <location>
        <begin position="30"/>
        <end position="40"/>
    </location>
</feature>
<dbReference type="InterPro" id="IPR056411">
    <property type="entry name" value="CysS_C"/>
</dbReference>
<dbReference type="Pfam" id="PF01406">
    <property type="entry name" value="tRNA-synt_1e"/>
    <property type="match status" value="1"/>
</dbReference>
<comment type="cofactor">
    <cofactor evidence="12">
        <name>Zn(2+)</name>
        <dbReference type="ChEBI" id="CHEBI:29105"/>
    </cofactor>
    <text evidence="12">Binds 1 zinc ion per subunit.</text>
</comment>
<keyword evidence="9 12" id="KW-0067">ATP-binding</keyword>
<keyword evidence="8 12" id="KW-0862">Zinc</keyword>
<reference evidence="14 16" key="1">
    <citation type="submission" date="2015-11" db="EMBL/GenBank/DDBJ databases">
        <title>Genomic analysis of 38 Legionella species identifies large and diverse effector repertoires.</title>
        <authorList>
            <person name="Burstein D."/>
            <person name="Amaro F."/>
            <person name="Zusman T."/>
            <person name="Lifshitz Z."/>
            <person name="Cohen O."/>
            <person name="Gilbert J.A."/>
            <person name="Pupko T."/>
            <person name="Shuman H.A."/>
            <person name="Segal G."/>
        </authorList>
    </citation>
    <scope>NUCLEOTIDE SEQUENCE [LARGE SCALE GENOMIC DNA]</scope>
    <source>
        <strain evidence="14 16">SC-18-C9</strain>
    </source>
</reference>
<dbReference type="InterPro" id="IPR014729">
    <property type="entry name" value="Rossmann-like_a/b/a_fold"/>
</dbReference>
<evidence type="ECO:0000313" key="14">
    <source>
        <dbReference type="EMBL" id="KTD80969.1"/>
    </source>
</evidence>
<dbReference type="EMBL" id="UGOY01000001">
    <property type="protein sequence ID" value="STY23343.1"/>
    <property type="molecule type" value="Genomic_DNA"/>
</dbReference>
<dbReference type="SUPFAM" id="SSF47323">
    <property type="entry name" value="Anticodon-binding domain of a subclass of class I aminoacyl-tRNA synthetases"/>
    <property type="match status" value="1"/>
</dbReference>
<dbReference type="OrthoDB" id="9815130at2"/>
<organism evidence="15 17">
    <name type="scientific">Legionella steigerwaltii</name>
    <dbReference type="NCBI Taxonomy" id="460"/>
    <lineage>
        <taxon>Bacteria</taxon>
        <taxon>Pseudomonadati</taxon>
        <taxon>Pseudomonadota</taxon>
        <taxon>Gammaproteobacteria</taxon>
        <taxon>Legionellales</taxon>
        <taxon>Legionellaceae</taxon>
        <taxon>Legionella</taxon>
    </lineage>
</organism>
<dbReference type="PRINTS" id="PR00983">
    <property type="entry name" value="TRNASYNTHCYS"/>
</dbReference>
<feature type="binding site" evidence="12">
    <location>
        <position position="209"/>
    </location>
    <ligand>
        <name>Zn(2+)</name>
        <dbReference type="ChEBI" id="CHEBI:29105"/>
    </ligand>
</feature>
<dbReference type="GO" id="GO:0008270">
    <property type="term" value="F:zinc ion binding"/>
    <property type="evidence" value="ECO:0007669"/>
    <property type="project" value="UniProtKB-UniRule"/>
</dbReference>
<evidence type="ECO:0000313" key="16">
    <source>
        <dbReference type="Proteomes" id="UP000054820"/>
    </source>
</evidence>
<dbReference type="SMART" id="SM00840">
    <property type="entry name" value="DALR_2"/>
    <property type="match status" value="1"/>
</dbReference>
<dbReference type="InterPro" id="IPR032678">
    <property type="entry name" value="tRNA-synt_1_cat_dom"/>
</dbReference>
<dbReference type="Proteomes" id="UP000255110">
    <property type="component" value="Unassembled WGS sequence"/>
</dbReference>
<evidence type="ECO:0000313" key="17">
    <source>
        <dbReference type="Proteomes" id="UP000255110"/>
    </source>
</evidence>
<dbReference type="GO" id="GO:0004817">
    <property type="term" value="F:cysteine-tRNA ligase activity"/>
    <property type="evidence" value="ECO:0007669"/>
    <property type="project" value="UniProtKB-UniRule"/>
</dbReference>
<sequence>MLHLYNSLTRTKEPFVSISPGKIGIYVCGITVYDRCHIGHARSMVSFDVIVRYLRSQGYEVKYVRNITDIDDKIIARAHERAIPIDELTAQYIEAMNEDTRALNILTPDVEPRATEHISSIIQLIERLLKKGNAYLSDNGDVCYQVDSFADYGKLSHKDLEGLVAGARVEIVKEKRSPLDFVLWKKAKQGEPSWPSPWGEGRPGWHIECSAMAMSELGEQFDIHGGGLDLQFPHHENEIAQSEAATEKPFANYWLHVGMLQVNNEKMSKSLGNFFTIADVLAKHHPEVVRYFLLSSHYRSSLNYSEENLTNAKKALTRLYQTIKESQISTDGELENHWVNEFNQAMNDDFNTPVALSVLFQLSHEVNKNRSPTLANTLKHLAGIMGLLQEDPASFLQSGFAEQDRTEIEQLIAERLQARADRNWERADQIRADLLSRGIELEDGPNGTTWRRME</sequence>
<dbReference type="Pfam" id="PF09190">
    <property type="entry name" value="DALR_2"/>
    <property type="match status" value="1"/>
</dbReference>
<dbReference type="PANTHER" id="PTHR10890">
    <property type="entry name" value="CYSTEINYL-TRNA SYNTHETASE"/>
    <property type="match status" value="1"/>
</dbReference>
<evidence type="ECO:0000256" key="12">
    <source>
        <dbReference type="HAMAP-Rule" id="MF_00041"/>
    </source>
</evidence>
<keyword evidence="6 12" id="KW-0479">Metal-binding</keyword>
<evidence type="ECO:0000256" key="8">
    <source>
        <dbReference type="ARBA" id="ARBA00022833"/>
    </source>
</evidence>
<keyword evidence="4 12" id="KW-0963">Cytoplasm</keyword>
<dbReference type="InterPro" id="IPR015803">
    <property type="entry name" value="Cys-tRNA-ligase"/>
</dbReference>
<keyword evidence="7 12" id="KW-0547">Nucleotide-binding</keyword>
<evidence type="ECO:0000256" key="9">
    <source>
        <dbReference type="ARBA" id="ARBA00022840"/>
    </source>
</evidence>
<evidence type="ECO:0000256" key="1">
    <source>
        <dbReference type="ARBA" id="ARBA00004496"/>
    </source>
</evidence>
<dbReference type="NCBIfam" id="TIGR00435">
    <property type="entry name" value="cysS"/>
    <property type="match status" value="1"/>
</dbReference>
<evidence type="ECO:0000256" key="3">
    <source>
        <dbReference type="ARBA" id="ARBA00011245"/>
    </source>
</evidence>
<dbReference type="CDD" id="cd07963">
    <property type="entry name" value="Anticodon_Ia_Cys"/>
    <property type="match status" value="1"/>
</dbReference>
<comment type="subunit">
    <text evidence="3 12">Monomer.</text>
</comment>
<feature type="binding site" evidence="12">
    <location>
        <position position="28"/>
    </location>
    <ligand>
        <name>Zn(2+)</name>
        <dbReference type="ChEBI" id="CHEBI:29105"/>
    </ligand>
</feature>
<dbReference type="InterPro" id="IPR015273">
    <property type="entry name" value="Cys-tRNA-synt_Ia_DALR"/>
</dbReference>
<evidence type="ECO:0000256" key="2">
    <source>
        <dbReference type="ARBA" id="ARBA00005594"/>
    </source>
</evidence>
<evidence type="ECO:0000256" key="4">
    <source>
        <dbReference type="ARBA" id="ARBA00022490"/>
    </source>
</evidence>
<comment type="similarity">
    <text evidence="2 12">Belongs to the class-I aminoacyl-tRNA synthetase family.</text>
</comment>
<dbReference type="InterPro" id="IPR024909">
    <property type="entry name" value="Cys-tRNA/MSH_ligase"/>
</dbReference>